<comment type="similarity">
    <text evidence="2">Belongs to the bacterial solute-binding protein 5 family.</text>
</comment>
<dbReference type="STRING" id="999627.SAMN05216236_11951"/>
<dbReference type="GO" id="GO:1904680">
    <property type="term" value="F:peptide transmembrane transporter activity"/>
    <property type="evidence" value="ECO:0007669"/>
    <property type="project" value="TreeGrafter"/>
</dbReference>
<feature type="domain" description="Solute-binding protein family 5" evidence="4">
    <location>
        <begin position="77"/>
        <end position="442"/>
    </location>
</feature>
<keyword evidence="6" id="KW-1185">Reference proteome</keyword>
<name>A0A1I7CSK3_9RHOB</name>
<dbReference type="Gene3D" id="3.90.76.10">
    <property type="entry name" value="Dipeptide-binding Protein, Domain 1"/>
    <property type="match status" value="1"/>
</dbReference>
<evidence type="ECO:0000259" key="4">
    <source>
        <dbReference type="Pfam" id="PF00496"/>
    </source>
</evidence>
<dbReference type="eggNOG" id="COG0747">
    <property type="taxonomic scope" value="Bacteria"/>
</dbReference>
<evidence type="ECO:0000256" key="2">
    <source>
        <dbReference type="ARBA" id="ARBA00005695"/>
    </source>
</evidence>
<dbReference type="InterPro" id="IPR030678">
    <property type="entry name" value="Peptide/Ni-bd"/>
</dbReference>
<gene>
    <name evidence="5" type="ORF">SAMN05216236_11951</name>
</gene>
<dbReference type="SUPFAM" id="SSF53850">
    <property type="entry name" value="Periplasmic binding protein-like II"/>
    <property type="match status" value="1"/>
</dbReference>
<dbReference type="EMBL" id="FPAW01000019">
    <property type="protein sequence ID" value="SFU02427.1"/>
    <property type="molecule type" value="Genomic_DNA"/>
</dbReference>
<dbReference type="GO" id="GO:0030288">
    <property type="term" value="C:outer membrane-bounded periplasmic space"/>
    <property type="evidence" value="ECO:0007669"/>
    <property type="project" value="UniProtKB-ARBA"/>
</dbReference>
<proteinExistence type="inferred from homology"/>
<dbReference type="CDD" id="cd08512">
    <property type="entry name" value="PBP2_NikA_DppA_OppA_like_7"/>
    <property type="match status" value="1"/>
</dbReference>
<dbReference type="PIRSF" id="PIRSF002741">
    <property type="entry name" value="MppA"/>
    <property type="match status" value="1"/>
</dbReference>
<dbReference type="Gene3D" id="3.10.105.10">
    <property type="entry name" value="Dipeptide-binding Protein, Domain 3"/>
    <property type="match status" value="1"/>
</dbReference>
<dbReference type="InterPro" id="IPR000914">
    <property type="entry name" value="SBP_5_dom"/>
</dbReference>
<dbReference type="PANTHER" id="PTHR30290:SF34">
    <property type="entry name" value="ABC TRANSPORTER, PERIPLASMIC OLIGO-PEPTIDE BINDING PROTEIN, PUTATIVE-RELATED"/>
    <property type="match status" value="1"/>
</dbReference>
<comment type="subcellular location">
    <subcellularLocation>
        <location evidence="1">Periplasm</location>
    </subcellularLocation>
</comment>
<protein>
    <submittedName>
        <fullName evidence="5">Peptide/nickel transport system substrate-binding protein</fullName>
    </submittedName>
</protein>
<dbReference type="Pfam" id="PF00496">
    <property type="entry name" value="SBP_bac_5"/>
    <property type="match status" value="1"/>
</dbReference>
<evidence type="ECO:0000256" key="1">
    <source>
        <dbReference type="ARBA" id="ARBA00004418"/>
    </source>
</evidence>
<dbReference type="PANTHER" id="PTHR30290">
    <property type="entry name" value="PERIPLASMIC BINDING COMPONENT OF ABC TRANSPORTER"/>
    <property type="match status" value="1"/>
</dbReference>
<dbReference type="GO" id="GO:0015833">
    <property type="term" value="P:peptide transport"/>
    <property type="evidence" value="ECO:0007669"/>
    <property type="project" value="TreeGrafter"/>
</dbReference>
<dbReference type="GO" id="GO:0043190">
    <property type="term" value="C:ATP-binding cassette (ABC) transporter complex"/>
    <property type="evidence" value="ECO:0007669"/>
    <property type="project" value="InterPro"/>
</dbReference>
<evidence type="ECO:0000256" key="3">
    <source>
        <dbReference type="SAM" id="SignalP"/>
    </source>
</evidence>
<feature type="signal peptide" evidence="3">
    <location>
        <begin position="1"/>
        <end position="27"/>
    </location>
</feature>
<evidence type="ECO:0000313" key="6">
    <source>
        <dbReference type="Proteomes" id="UP000182466"/>
    </source>
</evidence>
<sequence>MKISRRHLLAWPLAIATALAIGTSAQAAPPKDTFVMAKDISDIITLDPAEVFEFSGGEMIANIYDKLMMFEPENLTKLVGGVAESWDISEDGKTIAFAIRPDMTFHSGNPVTAEDVVYSLRRVVKLGKTPSFIITQFGWTPENVDELIVVDGDKAKITITEEFSPALVLNALSAGIASIVDMKEVMAHEVDGDMGYGWLKNNSAGSGPFMLKSWKANELVSLEAFPDYRHGAPGVKRVIIRHIAEPSAQRLMIEKGDVDLARDLTPDQIEGISSNEDLKIQADPKGALIYLAANASDPILGNPKVVEALRYLVDYQGMANSFLQGQFKVHQAAWPGGLWGAYDETPFTLDVEKAKALLAEAGYPDGFEIKIDTLNSSPYPQIAQSVQATLAQAGIRASITTAEGKTLWPMYRAQKHQLILAQWSPDYTDPHSNLDAFAHNPDNRPEAKLTGVLAWRNAWADEATNAKVVAARNELDLDKREALYQEIQHDLQMNSPYAILFQQTEQSAIRKEVEGYVSGATFDMIYYRGITK</sequence>
<dbReference type="Gene3D" id="3.40.190.10">
    <property type="entry name" value="Periplasmic binding protein-like II"/>
    <property type="match status" value="1"/>
</dbReference>
<keyword evidence="3" id="KW-0732">Signal</keyword>
<organism evidence="5 6">
    <name type="scientific">Sedimentitalea nanhaiensis</name>
    <dbReference type="NCBI Taxonomy" id="999627"/>
    <lineage>
        <taxon>Bacteria</taxon>
        <taxon>Pseudomonadati</taxon>
        <taxon>Pseudomonadota</taxon>
        <taxon>Alphaproteobacteria</taxon>
        <taxon>Rhodobacterales</taxon>
        <taxon>Paracoccaceae</taxon>
        <taxon>Sedimentitalea</taxon>
    </lineage>
</organism>
<dbReference type="AlphaFoldDB" id="A0A1I7CSK3"/>
<dbReference type="RefSeq" id="WP_027262840.1">
    <property type="nucleotide sequence ID" value="NZ_FPAW01000019.1"/>
</dbReference>
<accession>A0A1I7CSK3</accession>
<reference evidence="5 6" key="1">
    <citation type="submission" date="2016-10" db="EMBL/GenBank/DDBJ databases">
        <authorList>
            <person name="de Groot N.N."/>
        </authorList>
    </citation>
    <scope>NUCLEOTIDE SEQUENCE [LARGE SCALE GENOMIC DNA]</scope>
    <source>
        <strain evidence="5 6">CGMCC 1.10959</strain>
    </source>
</reference>
<evidence type="ECO:0000313" key="5">
    <source>
        <dbReference type="EMBL" id="SFU02427.1"/>
    </source>
</evidence>
<dbReference type="InterPro" id="IPR039424">
    <property type="entry name" value="SBP_5"/>
</dbReference>
<dbReference type="InterPro" id="IPR006311">
    <property type="entry name" value="TAT_signal"/>
</dbReference>
<feature type="chain" id="PRO_5010381636" evidence="3">
    <location>
        <begin position="28"/>
        <end position="532"/>
    </location>
</feature>
<dbReference type="PROSITE" id="PS51318">
    <property type="entry name" value="TAT"/>
    <property type="match status" value="1"/>
</dbReference>
<dbReference type="OrthoDB" id="9803988at2"/>
<dbReference type="Proteomes" id="UP000182466">
    <property type="component" value="Unassembled WGS sequence"/>
</dbReference>